<dbReference type="GO" id="GO:0005975">
    <property type="term" value="P:carbohydrate metabolic process"/>
    <property type="evidence" value="ECO:0007669"/>
    <property type="project" value="UniProtKB-UniRule"/>
</dbReference>
<gene>
    <name evidence="7" type="primary">pgl</name>
    <name evidence="9" type="ORF">AWT59_1895</name>
</gene>
<feature type="domain" description="Glucosamine/galactosamine-6-phosphate isomerase" evidence="8">
    <location>
        <begin position="18"/>
        <end position="219"/>
    </location>
</feature>
<comment type="caution">
    <text evidence="9">The sequence shown here is derived from an EMBL/GenBank/DDBJ whole genome shotgun (WGS) entry which is preliminary data.</text>
</comment>
<evidence type="ECO:0000313" key="9">
    <source>
        <dbReference type="EMBL" id="KXS31983.1"/>
    </source>
</evidence>
<keyword evidence="7" id="KW-0378">Hydrolase</keyword>
<comment type="similarity">
    <text evidence="4 7">Belongs to the glucosamine/galactosamine-6-phosphate isomerase family. 6-phosphogluconolactonase subfamily.</text>
</comment>
<dbReference type="EC" id="3.1.1.31" evidence="5 7"/>
<evidence type="ECO:0000256" key="3">
    <source>
        <dbReference type="ARBA" id="ARBA00004961"/>
    </source>
</evidence>
<evidence type="ECO:0000256" key="2">
    <source>
        <dbReference type="ARBA" id="ARBA00002681"/>
    </source>
</evidence>
<dbReference type="PANTHER" id="PTHR11054">
    <property type="entry name" value="6-PHOSPHOGLUCONOLACTONASE"/>
    <property type="match status" value="1"/>
</dbReference>
<dbReference type="Pfam" id="PF01182">
    <property type="entry name" value="Glucosamine_iso"/>
    <property type="match status" value="1"/>
</dbReference>
<dbReference type="InterPro" id="IPR039104">
    <property type="entry name" value="6PGL"/>
</dbReference>
<dbReference type="Gene3D" id="3.40.50.1360">
    <property type="match status" value="1"/>
</dbReference>
<name>A0A139BSZ8_9PROT</name>
<dbReference type="PANTHER" id="PTHR11054:SF0">
    <property type="entry name" value="6-PHOSPHOGLUCONOLACTONASE"/>
    <property type="match status" value="1"/>
</dbReference>
<dbReference type="UniPathway" id="UPA00115">
    <property type="reaction ID" value="UER00409"/>
</dbReference>
<evidence type="ECO:0000256" key="6">
    <source>
        <dbReference type="ARBA" id="ARBA00020337"/>
    </source>
</evidence>
<dbReference type="SUPFAM" id="SSF100950">
    <property type="entry name" value="NagB/RpiA/CoA transferase-like"/>
    <property type="match status" value="1"/>
</dbReference>
<dbReference type="InterPro" id="IPR006148">
    <property type="entry name" value="Glc/Gal-6P_isomerase"/>
</dbReference>
<comment type="pathway">
    <text evidence="3 7">Carbohydrate degradation; pentose phosphate pathway; D-ribulose 5-phosphate from D-glucose 6-phosphate (oxidative stage): step 2/3.</text>
</comment>
<protein>
    <recommendedName>
        <fullName evidence="6 7">6-phosphogluconolactonase</fullName>
        <shortName evidence="7">6PGL</shortName>
        <ecNumber evidence="5 7">3.1.1.31</ecNumber>
    </recommendedName>
</protein>
<dbReference type="AlphaFoldDB" id="A0A139BSZ8"/>
<dbReference type="EMBL" id="LSLI01000047">
    <property type="protein sequence ID" value="KXS31983.1"/>
    <property type="molecule type" value="Genomic_DNA"/>
</dbReference>
<reference evidence="9 10" key="2">
    <citation type="submission" date="2016-03" db="EMBL/GenBank/DDBJ databases">
        <title>New uncultured bacterium of the family Gallionellaceae from acid mine drainage: description and reconstruction of genome based on metagenomic analysis of microbial community.</title>
        <authorList>
            <person name="Kadnikov V."/>
            <person name="Ivasenko D."/>
            <person name="Beletsky A."/>
            <person name="Mardanov A."/>
            <person name="Danilova E."/>
            <person name="Pimenov N."/>
            <person name="Karnachuk O."/>
            <person name="Ravin N."/>
        </authorList>
    </citation>
    <scope>NUCLEOTIDE SEQUENCE [LARGE SCALE GENOMIC DNA]</scope>
    <source>
        <strain evidence="9">ShG14-8</strain>
    </source>
</reference>
<dbReference type="NCBIfam" id="TIGR01198">
    <property type="entry name" value="pgl"/>
    <property type="match status" value="1"/>
</dbReference>
<comment type="catalytic activity">
    <reaction evidence="1 7">
        <text>6-phospho-D-glucono-1,5-lactone + H2O = 6-phospho-D-gluconate + H(+)</text>
        <dbReference type="Rhea" id="RHEA:12556"/>
        <dbReference type="ChEBI" id="CHEBI:15377"/>
        <dbReference type="ChEBI" id="CHEBI:15378"/>
        <dbReference type="ChEBI" id="CHEBI:57955"/>
        <dbReference type="ChEBI" id="CHEBI:58759"/>
        <dbReference type="EC" id="3.1.1.31"/>
    </reaction>
</comment>
<sequence>MGSSQTCRWHEFDSRISFEQSAINIILESAEQAIATRGLFRIVLAGGNTPRNIYRTLCSANAKWPAWHIYFGDERCLPAGHPERNSSMARAEWLDHVAIPLRQIHMISGELGPDKAALNYGLELAGIDKFDLVLLGLGEDGHTASLFPGGAWEHQSPLAAVIPVHDAPKPPAQRVSLSPERLGQASHVVYLVNGMGKREAVMDWRAGVAIPASKIRPPAGVDVFLYLGGEIPAT</sequence>
<evidence type="ECO:0000313" key="10">
    <source>
        <dbReference type="Proteomes" id="UP000070578"/>
    </source>
</evidence>
<proteinExistence type="inferred from homology"/>
<dbReference type="Proteomes" id="UP000070578">
    <property type="component" value="Unassembled WGS sequence"/>
</dbReference>
<comment type="function">
    <text evidence="2 7">Hydrolysis of 6-phosphogluconolactone to 6-phosphogluconate.</text>
</comment>
<evidence type="ECO:0000259" key="8">
    <source>
        <dbReference type="Pfam" id="PF01182"/>
    </source>
</evidence>
<evidence type="ECO:0000256" key="7">
    <source>
        <dbReference type="RuleBase" id="RU365095"/>
    </source>
</evidence>
<dbReference type="CDD" id="cd01400">
    <property type="entry name" value="6PGL"/>
    <property type="match status" value="1"/>
</dbReference>
<dbReference type="InterPro" id="IPR005900">
    <property type="entry name" value="6-phosphogluconolactonase_DevB"/>
</dbReference>
<evidence type="ECO:0000256" key="1">
    <source>
        <dbReference type="ARBA" id="ARBA00000832"/>
    </source>
</evidence>
<dbReference type="InterPro" id="IPR037171">
    <property type="entry name" value="NagB/RpiA_transferase-like"/>
</dbReference>
<reference evidence="9 10" key="1">
    <citation type="submission" date="2016-02" db="EMBL/GenBank/DDBJ databases">
        <authorList>
            <person name="Wen L."/>
            <person name="He K."/>
            <person name="Yang H."/>
        </authorList>
    </citation>
    <scope>NUCLEOTIDE SEQUENCE [LARGE SCALE GENOMIC DNA]</scope>
    <source>
        <strain evidence="9">ShG14-8</strain>
    </source>
</reference>
<dbReference type="GO" id="GO:0006098">
    <property type="term" value="P:pentose-phosphate shunt"/>
    <property type="evidence" value="ECO:0007669"/>
    <property type="project" value="UniProtKB-UniPathway"/>
</dbReference>
<dbReference type="GO" id="GO:0017057">
    <property type="term" value="F:6-phosphogluconolactonase activity"/>
    <property type="evidence" value="ECO:0007669"/>
    <property type="project" value="UniProtKB-UniRule"/>
</dbReference>
<evidence type="ECO:0000256" key="4">
    <source>
        <dbReference type="ARBA" id="ARBA00010662"/>
    </source>
</evidence>
<organism evidence="9 10">
    <name type="scientific">Candidatus Gallionella acididurans</name>
    <dbReference type="NCBI Taxonomy" id="1796491"/>
    <lineage>
        <taxon>Bacteria</taxon>
        <taxon>Pseudomonadati</taxon>
        <taxon>Pseudomonadota</taxon>
        <taxon>Betaproteobacteria</taxon>
        <taxon>Nitrosomonadales</taxon>
        <taxon>Gallionellaceae</taxon>
        <taxon>Gallionella</taxon>
    </lineage>
</organism>
<accession>A0A139BSZ8</accession>
<dbReference type="PATRIC" id="fig|1796491.3.peg.2068"/>
<evidence type="ECO:0000256" key="5">
    <source>
        <dbReference type="ARBA" id="ARBA00013198"/>
    </source>
</evidence>